<dbReference type="OrthoDB" id="7692063at2759"/>
<sequence>MRRDIFNSILYGEKLMQQFVVDSYVKVEGNRLNFNRHNQRARRVESYLGLADHINALGTEAGVRPGVTLILPSSFIESQERCNKTFRMPCRKSEILESPTCF</sequence>
<evidence type="ECO:0000259" key="1">
    <source>
        <dbReference type="Pfam" id="PF14214"/>
    </source>
</evidence>
<feature type="domain" description="Helitron helicase-like" evidence="1">
    <location>
        <begin position="2"/>
        <end position="85"/>
    </location>
</feature>
<name>A0A4Y2BAS1_ARAVE</name>
<evidence type="ECO:0000313" key="3">
    <source>
        <dbReference type="Proteomes" id="UP000499080"/>
    </source>
</evidence>
<dbReference type="EMBL" id="BGPR01000063">
    <property type="protein sequence ID" value="GBL89143.1"/>
    <property type="molecule type" value="Genomic_DNA"/>
</dbReference>
<keyword evidence="3" id="KW-1185">Reference proteome</keyword>
<dbReference type="InterPro" id="IPR025476">
    <property type="entry name" value="Helitron_helicase-like"/>
</dbReference>
<organism evidence="2 3">
    <name type="scientific">Araneus ventricosus</name>
    <name type="common">Orbweaver spider</name>
    <name type="synonym">Epeira ventricosa</name>
    <dbReference type="NCBI Taxonomy" id="182803"/>
    <lineage>
        <taxon>Eukaryota</taxon>
        <taxon>Metazoa</taxon>
        <taxon>Ecdysozoa</taxon>
        <taxon>Arthropoda</taxon>
        <taxon>Chelicerata</taxon>
        <taxon>Arachnida</taxon>
        <taxon>Araneae</taxon>
        <taxon>Araneomorphae</taxon>
        <taxon>Entelegynae</taxon>
        <taxon>Araneoidea</taxon>
        <taxon>Araneidae</taxon>
        <taxon>Araneus</taxon>
    </lineage>
</organism>
<protein>
    <recommendedName>
        <fullName evidence="1">Helitron helicase-like domain-containing protein</fullName>
    </recommendedName>
</protein>
<accession>A0A4Y2BAS1</accession>
<evidence type="ECO:0000313" key="2">
    <source>
        <dbReference type="EMBL" id="GBL89143.1"/>
    </source>
</evidence>
<dbReference type="AlphaFoldDB" id="A0A4Y2BAS1"/>
<dbReference type="Proteomes" id="UP000499080">
    <property type="component" value="Unassembled WGS sequence"/>
</dbReference>
<comment type="caution">
    <text evidence="2">The sequence shown here is derived from an EMBL/GenBank/DDBJ whole genome shotgun (WGS) entry which is preliminary data.</text>
</comment>
<dbReference type="Pfam" id="PF14214">
    <property type="entry name" value="Helitron_like_N"/>
    <property type="match status" value="1"/>
</dbReference>
<proteinExistence type="predicted"/>
<reference evidence="2 3" key="1">
    <citation type="journal article" date="2019" name="Sci. Rep.">
        <title>Orb-weaving spider Araneus ventricosus genome elucidates the spidroin gene catalogue.</title>
        <authorList>
            <person name="Kono N."/>
            <person name="Nakamura H."/>
            <person name="Ohtoshi R."/>
            <person name="Moran D.A.P."/>
            <person name="Shinohara A."/>
            <person name="Yoshida Y."/>
            <person name="Fujiwara M."/>
            <person name="Mori M."/>
            <person name="Tomita M."/>
            <person name="Arakawa K."/>
        </authorList>
    </citation>
    <scope>NUCLEOTIDE SEQUENCE [LARGE SCALE GENOMIC DNA]</scope>
</reference>
<gene>
    <name evidence="2" type="ORF">AVEN_255266_1</name>
</gene>